<evidence type="ECO:0000313" key="4">
    <source>
        <dbReference type="Proteomes" id="UP000009081"/>
    </source>
</evidence>
<dbReference type="SUPFAM" id="SSF52172">
    <property type="entry name" value="CheY-like"/>
    <property type="match status" value="1"/>
</dbReference>
<dbReference type="Pfam" id="PF01048">
    <property type="entry name" value="PNP_UDP_1"/>
    <property type="match status" value="1"/>
</dbReference>
<dbReference type="PANTHER" id="PTHR46832:SF1">
    <property type="entry name" value="5'-METHYLTHIOADENOSINE_S-ADENOSYLHOMOCYSTEINE NUCLEOSIDASE"/>
    <property type="match status" value="1"/>
</dbReference>
<dbReference type="EMBL" id="CP001510">
    <property type="protein sequence ID" value="ACS38971.1"/>
    <property type="molecule type" value="Genomic_DNA"/>
</dbReference>
<reference evidence="3 4" key="1">
    <citation type="journal article" date="2009" name="PLoS ONE">
        <title>Methylobacterium genome sequences: a reference blueprint to investigate microbial metabolism of C1 compounds from natural and industrial sources.</title>
        <authorList>
            <person name="Vuilleumier S."/>
            <person name="Chistoserdova L."/>
            <person name="Lee M.-C."/>
            <person name="Bringel F."/>
            <person name="Lajus A."/>
            <person name="Zhou Y."/>
            <person name="Gourion B."/>
            <person name="Barbe V."/>
            <person name="Chang J."/>
            <person name="Cruveiller S."/>
            <person name="Dossat C."/>
            <person name="Gillett W."/>
            <person name="Gruffaz C."/>
            <person name="Haugen E."/>
            <person name="Hourcade E."/>
            <person name="Levy R."/>
            <person name="Mangenot S."/>
            <person name="Muller E."/>
            <person name="Nadalig T."/>
            <person name="Pagni M."/>
            <person name="Penny C."/>
            <person name="Peyraud R."/>
            <person name="Robinson D.G."/>
            <person name="Roche D."/>
            <person name="Rouy Z."/>
            <person name="Saenampechek C."/>
            <person name="Salvignol G."/>
            <person name="Vallenet D."/>
            <person name="Wu Z."/>
            <person name="Marx C.J."/>
            <person name="Vorholt J.A."/>
            <person name="Olson M.V."/>
            <person name="Kaul R."/>
            <person name="Weissenbach J."/>
            <person name="Medigue C."/>
            <person name="Lidstrom M.E."/>
        </authorList>
    </citation>
    <scope>NUCLEOTIDE SEQUENCE [LARGE SCALE GENOMIC DNA]</scope>
    <source>
        <strain evidence="4">ATCC 14718 / DSM 1338 / JCM 2805 / NCIMB 9133 / AM1</strain>
    </source>
</reference>
<accession>C5AXD2</accession>
<dbReference type="GO" id="GO:0005829">
    <property type="term" value="C:cytosol"/>
    <property type="evidence" value="ECO:0007669"/>
    <property type="project" value="TreeGrafter"/>
</dbReference>
<dbReference type="Proteomes" id="UP000009081">
    <property type="component" value="Chromosome"/>
</dbReference>
<dbReference type="GO" id="GO:0019284">
    <property type="term" value="P:L-methionine salvage from S-adenosylmethionine"/>
    <property type="evidence" value="ECO:0007669"/>
    <property type="project" value="TreeGrafter"/>
</dbReference>
<dbReference type="InterPro" id="IPR035994">
    <property type="entry name" value="Nucleoside_phosphorylase_sf"/>
</dbReference>
<evidence type="ECO:0000313" key="3">
    <source>
        <dbReference type="EMBL" id="ACS38971.1"/>
    </source>
</evidence>
<dbReference type="eggNOG" id="COG0775">
    <property type="taxonomic scope" value="Bacteria"/>
</dbReference>
<dbReference type="GO" id="GO:0008782">
    <property type="term" value="F:adenosylhomocysteine nucleosidase activity"/>
    <property type="evidence" value="ECO:0007669"/>
    <property type="project" value="TreeGrafter"/>
</dbReference>
<dbReference type="InterPro" id="IPR000845">
    <property type="entry name" value="Nucleoside_phosphorylase_d"/>
</dbReference>
<dbReference type="SUPFAM" id="SSF53167">
    <property type="entry name" value="Purine and uridine phosphorylases"/>
    <property type="match status" value="1"/>
</dbReference>
<gene>
    <name evidence="3" type="ORF">MexAM1_META1pCDS1135482D</name>
</gene>
<dbReference type="GO" id="GO:0008930">
    <property type="term" value="F:methylthioadenosine nucleosidase activity"/>
    <property type="evidence" value="ECO:0007669"/>
    <property type="project" value="TreeGrafter"/>
</dbReference>
<feature type="domain" description="Response regulatory" evidence="2">
    <location>
        <begin position="3"/>
        <end position="128"/>
    </location>
</feature>
<dbReference type="STRING" id="272630.MexAM1_META1pCDS1135482D"/>
<dbReference type="OrthoDB" id="2988699at2"/>
<dbReference type="Gene3D" id="3.40.50.2300">
    <property type="match status" value="1"/>
</dbReference>
<evidence type="ECO:0000259" key="2">
    <source>
        <dbReference type="PROSITE" id="PS50110"/>
    </source>
</evidence>
<dbReference type="RefSeq" id="WP_012752323.1">
    <property type="nucleotide sequence ID" value="NC_012808.1"/>
</dbReference>
<protein>
    <recommendedName>
        <fullName evidence="2">Response regulatory domain-containing protein</fullName>
    </recommendedName>
</protein>
<sequence>MLSVLIVEDDNQKFGRVREVLLQEGVAEDNICQAISSASAFKQLQKRRFDIMILDINIPRREGEPERADEGVSFLDEIYKQTEIHKPRHIVGLTAHDDIVERFGDRFSDRLWTLVKYSVNSDQWASRIKSQVEYISAFKRSEYFSDGVTFGADLAIICALEDVELEALRSCRDDWSTLRLPHDETRYITCNIEVEGKSFSIIAAAAPRMGMPTTAVLATKMIFNFRPRYLAMVGICAGRYGKANLGDIILADPCWDWGSGKISSVNDEPVFQPSPHHLDLEQDFVEAIREMKRDVALLAQIKAKYQGPKPPHELSLHIGPLASGAVVVADKPTFHRLQDQHRNLLGIDMEAYGVAVACRGAGKPRPQFIVAKAVSDFADKDKADDFQPYAAHNSARFLLEAAKVFLLL</sequence>
<keyword evidence="1" id="KW-0597">Phosphoprotein</keyword>
<name>C5AXD2_METEA</name>
<dbReference type="PANTHER" id="PTHR46832">
    <property type="entry name" value="5'-METHYLTHIOADENOSINE/S-ADENOSYLHOMOCYSTEINE NUCLEOSIDASE"/>
    <property type="match status" value="1"/>
</dbReference>
<dbReference type="eggNOG" id="COG0784">
    <property type="taxonomic scope" value="Bacteria"/>
</dbReference>
<proteinExistence type="predicted"/>
<dbReference type="InterPro" id="IPR011006">
    <property type="entry name" value="CheY-like_superfamily"/>
</dbReference>
<dbReference type="Pfam" id="PF00072">
    <property type="entry name" value="Response_reg"/>
    <property type="match status" value="1"/>
</dbReference>
<feature type="modified residue" description="4-aspartylphosphate" evidence="1">
    <location>
        <position position="55"/>
    </location>
</feature>
<dbReference type="GO" id="GO:0000160">
    <property type="term" value="P:phosphorelay signal transduction system"/>
    <property type="evidence" value="ECO:0007669"/>
    <property type="project" value="InterPro"/>
</dbReference>
<keyword evidence="4" id="KW-1185">Reference proteome</keyword>
<dbReference type="GO" id="GO:0009116">
    <property type="term" value="P:nucleoside metabolic process"/>
    <property type="evidence" value="ECO:0007669"/>
    <property type="project" value="InterPro"/>
</dbReference>
<organism evidence="3 4">
    <name type="scientific">Methylorubrum extorquens (strain ATCC 14718 / DSM 1338 / JCM 2805 / NCIMB 9133 / AM1)</name>
    <name type="common">Methylobacterium extorquens</name>
    <dbReference type="NCBI Taxonomy" id="272630"/>
    <lineage>
        <taxon>Bacteria</taxon>
        <taxon>Pseudomonadati</taxon>
        <taxon>Pseudomonadota</taxon>
        <taxon>Alphaproteobacteria</taxon>
        <taxon>Hyphomicrobiales</taxon>
        <taxon>Methylobacteriaceae</taxon>
        <taxon>Methylorubrum</taxon>
    </lineage>
</organism>
<dbReference type="AlphaFoldDB" id="C5AXD2"/>
<dbReference type="Gene3D" id="3.40.50.1580">
    <property type="entry name" value="Nucleoside phosphorylase domain"/>
    <property type="match status" value="1"/>
</dbReference>
<dbReference type="InterPro" id="IPR001789">
    <property type="entry name" value="Sig_transdc_resp-reg_receiver"/>
</dbReference>
<dbReference type="HOGENOM" id="CLU_055125_0_0_5"/>
<evidence type="ECO:0000256" key="1">
    <source>
        <dbReference type="PROSITE-ProRule" id="PRU00169"/>
    </source>
</evidence>
<dbReference type="PROSITE" id="PS50110">
    <property type="entry name" value="RESPONSE_REGULATORY"/>
    <property type="match status" value="1"/>
</dbReference>
<dbReference type="KEGG" id="mea:Mex_1pCDS1135482D"/>